<dbReference type="InterPro" id="IPR012480">
    <property type="entry name" value="Hepar_II_III_C"/>
</dbReference>
<dbReference type="InterPro" id="IPR008929">
    <property type="entry name" value="Chondroitin_lyas"/>
</dbReference>
<proteinExistence type="predicted"/>
<name>A0ABT3QVK9_9HYPH</name>
<evidence type="ECO:0000259" key="2">
    <source>
        <dbReference type="Pfam" id="PF07940"/>
    </source>
</evidence>
<organism evidence="3 4">
    <name type="scientific">Roseibium salinum</name>
    <dbReference type="NCBI Taxonomy" id="1604349"/>
    <lineage>
        <taxon>Bacteria</taxon>
        <taxon>Pseudomonadati</taxon>
        <taxon>Pseudomonadota</taxon>
        <taxon>Alphaproteobacteria</taxon>
        <taxon>Hyphomicrobiales</taxon>
        <taxon>Stappiaceae</taxon>
        <taxon>Roseibium</taxon>
    </lineage>
</organism>
<comment type="caution">
    <text evidence="3">The sequence shown here is derived from an EMBL/GenBank/DDBJ whole genome shotgun (WGS) entry which is preliminary data.</text>
</comment>
<dbReference type="Gene3D" id="1.50.10.100">
    <property type="entry name" value="Chondroitin AC/alginate lyase"/>
    <property type="match status" value="1"/>
</dbReference>
<dbReference type="RefSeq" id="WP_265960659.1">
    <property type="nucleotide sequence ID" value="NZ_JAPEVI010000001.1"/>
</dbReference>
<dbReference type="Proteomes" id="UP001300261">
    <property type="component" value="Unassembled WGS sequence"/>
</dbReference>
<keyword evidence="4" id="KW-1185">Reference proteome</keyword>
<dbReference type="Gene3D" id="2.70.98.70">
    <property type="match status" value="1"/>
</dbReference>
<dbReference type="Pfam" id="PF07940">
    <property type="entry name" value="Hepar_II_III_C"/>
    <property type="match status" value="1"/>
</dbReference>
<feature type="domain" description="Heparinase II/III-like C-terminal" evidence="2">
    <location>
        <begin position="424"/>
        <end position="584"/>
    </location>
</feature>
<dbReference type="EMBL" id="JAPEVI010000001">
    <property type="protein sequence ID" value="MCX2720964.1"/>
    <property type="molecule type" value="Genomic_DNA"/>
</dbReference>
<evidence type="ECO:0000313" key="3">
    <source>
        <dbReference type="EMBL" id="MCX2720964.1"/>
    </source>
</evidence>
<protein>
    <submittedName>
        <fullName evidence="3">Heparinase II/III family protein</fullName>
    </submittedName>
</protein>
<accession>A0ABT3QVK9</accession>
<evidence type="ECO:0000313" key="4">
    <source>
        <dbReference type="Proteomes" id="UP001300261"/>
    </source>
</evidence>
<comment type="subcellular location">
    <subcellularLocation>
        <location evidence="1">Cell envelope</location>
    </subcellularLocation>
</comment>
<sequence length="647" mass="73792">MFEDAMKVERLFEGLISTQDWKPFPQIDDRARWREVGRDPRLELSVTAILAYADELLEGDIDPLTGTMYMSFMTTGDRVDYEENYFRRRYELSHLVIAECLSAQGTYLDRIIDYIWAILGEVTWCVPAHNFAGQHEMVLFKEPNPWKVADPMPVAGDDYLDLFACETAAILAETCYLLRPVLLEKVPALYHRVQRDIDRRTLALLEGPKLYGWYLGRNNWTPWCAHNLLLAACYVVEDKSRLVSIAAKLMGPMQRFFDTIEESGSCIEGPSYWMVSAGRLAGFADLVESRFRLDLDAGNSRKFRNFGEHIAPLHIGENRFVNFADGSLKIDFDHGLLSRYARKIDSASLAGLIWDDVDRVARRKLSRSVKARGHNEYARQFLIHLTRLLFWTPDLHSDGFYRPEKSVWLSDMQVMISRQSCEPGTGVMLSAIAGSNDPHINHHSHNDIGHFSVYLDGEPLIIDLGQGAYSKSTFTETRYDMWHISSKGHNVPRINGMLQRAGPAAESRNVRFSHEGSHSMLSLDASPAYFTDPGTQRINRHITFDHQTGEIGIEDEVDLDTPLTAFELPLHICDRTIAVGEDGLYRISGKNNTLLIEPDNLLPLEVEKIEITDPRHLEVWGRQVFRIRFVARDLKAGRFGLRIRAEA</sequence>
<evidence type="ECO:0000256" key="1">
    <source>
        <dbReference type="ARBA" id="ARBA00004196"/>
    </source>
</evidence>
<reference evidence="3 4" key="1">
    <citation type="journal article" date="2016" name="Int. J. Syst. Evol. Microbiol.">
        <title>Labrenzia salina sp. nov., isolated from the rhizosphere of the halophyte Arthrocnemum macrostachyum.</title>
        <authorList>
            <person name="Camacho M."/>
            <person name="Redondo-Gomez S."/>
            <person name="Rodriguez-Llorente I."/>
            <person name="Rohde M."/>
            <person name="Sproer C."/>
            <person name="Schumann P."/>
            <person name="Klenk H.P."/>
            <person name="Montero-Calasanz M.D.C."/>
        </authorList>
    </citation>
    <scope>NUCLEOTIDE SEQUENCE [LARGE SCALE GENOMIC DNA]</scope>
    <source>
        <strain evidence="3 4">DSM 29163</strain>
    </source>
</reference>
<gene>
    <name evidence="3" type="ORF">ON753_00880</name>
</gene>
<dbReference type="SUPFAM" id="SSF48230">
    <property type="entry name" value="Chondroitin AC/alginate lyase"/>
    <property type="match status" value="1"/>
</dbReference>